<keyword evidence="2" id="KW-1185">Reference proteome</keyword>
<dbReference type="Pfam" id="PF03803">
    <property type="entry name" value="Scramblase"/>
    <property type="match status" value="1"/>
</dbReference>
<dbReference type="Proteomes" id="UP000317422">
    <property type="component" value="Unassembled WGS sequence"/>
</dbReference>
<accession>A0A543N738</accession>
<evidence type="ECO:0000313" key="1">
    <source>
        <dbReference type="EMBL" id="TQN27645.1"/>
    </source>
</evidence>
<proteinExistence type="predicted"/>
<organism evidence="1 2">
    <name type="scientific">Haloactinospora alba</name>
    <dbReference type="NCBI Taxonomy" id="405555"/>
    <lineage>
        <taxon>Bacteria</taxon>
        <taxon>Bacillati</taxon>
        <taxon>Actinomycetota</taxon>
        <taxon>Actinomycetes</taxon>
        <taxon>Streptosporangiales</taxon>
        <taxon>Nocardiopsidaceae</taxon>
        <taxon>Haloactinospora</taxon>
    </lineage>
</organism>
<dbReference type="PANTHER" id="PTHR23248:SF9">
    <property type="entry name" value="PHOSPHOLIPID SCRAMBLASE"/>
    <property type="match status" value="1"/>
</dbReference>
<dbReference type="GO" id="GO:0005886">
    <property type="term" value="C:plasma membrane"/>
    <property type="evidence" value="ECO:0007669"/>
    <property type="project" value="TreeGrafter"/>
</dbReference>
<sequence length="205" mass="23575">MRCASEPDVQDLFHTSPIVVKQPKRFLVDESEYNCFDQYTRHLAHVHEVDLGAGMHALRFLANNTTGFARKVMVNDAWRRPRLYIEKSWAMFTATTTVAWPNGTPIGYIDQDFAFFKAGFRLLDPFKRHIGTIQGNFWGRNFQITDANEHEVARVNQQFPDVGEFFTPANTYVLWQRYPALPEPLNTLVVSSGIVIDLVLAEGHW</sequence>
<gene>
    <name evidence="1" type="ORF">FHX37_4369</name>
</gene>
<dbReference type="GO" id="GO:0017128">
    <property type="term" value="F:phospholipid scramblase activity"/>
    <property type="evidence" value="ECO:0007669"/>
    <property type="project" value="InterPro"/>
</dbReference>
<dbReference type="SUPFAM" id="SSF54518">
    <property type="entry name" value="Tubby C-terminal domain-like"/>
    <property type="match status" value="1"/>
</dbReference>
<reference evidence="1 2" key="1">
    <citation type="submission" date="2019-06" db="EMBL/GenBank/DDBJ databases">
        <title>Sequencing the genomes of 1000 actinobacteria strains.</title>
        <authorList>
            <person name="Klenk H.-P."/>
        </authorList>
    </citation>
    <scope>NUCLEOTIDE SEQUENCE [LARGE SCALE GENOMIC DNA]</scope>
    <source>
        <strain evidence="1 2">DSM 45015</strain>
    </source>
</reference>
<dbReference type="AlphaFoldDB" id="A0A543N738"/>
<protein>
    <submittedName>
        <fullName evidence="1">Scramblase</fullName>
    </submittedName>
</protein>
<dbReference type="InterPro" id="IPR025659">
    <property type="entry name" value="Tubby-like_C"/>
</dbReference>
<dbReference type="EMBL" id="VFQC01000003">
    <property type="protein sequence ID" value="TQN27645.1"/>
    <property type="molecule type" value="Genomic_DNA"/>
</dbReference>
<dbReference type="PANTHER" id="PTHR23248">
    <property type="entry name" value="PHOSPHOLIPID SCRAMBLASE-RELATED"/>
    <property type="match status" value="1"/>
</dbReference>
<name>A0A543N738_9ACTN</name>
<evidence type="ECO:0000313" key="2">
    <source>
        <dbReference type="Proteomes" id="UP000317422"/>
    </source>
</evidence>
<comment type="caution">
    <text evidence="1">The sequence shown here is derived from an EMBL/GenBank/DDBJ whole genome shotgun (WGS) entry which is preliminary data.</text>
</comment>
<dbReference type="InterPro" id="IPR005552">
    <property type="entry name" value="Scramblase"/>
</dbReference>